<evidence type="ECO:0000313" key="3">
    <source>
        <dbReference type="EMBL" id="KAF2481657.1"/>
    </source>
</evidence>
<dbReference type="AlphaFoldDB" id="A0A6A6PR22"/>
<proteinExistence type="predicted"/>
<keyword evidence="4" id="KW-1185">Reference proteome</keyword>
<feature type="compositionally biased region" description="Basic residues" evidence="1">
    <location>
        <begin position="76"/>
        <end position="95"/>
    </location>
</feature>
<accession>A0A6A6PR22</accession>
<dbReference type="GeneID" id="54474906"/>
<evidence type="ECO:0000256" key="2">
    <source>
        <dbReference type="SAM" id="SignalP"/>
    </source>
</evidence>
<keyword evidence="2" id="KW-0732">Signal</keyword>
<name>A0A6A6PR22_9PEZI</name>
<dbReference type="RefSeq" id="XP_033588227.1">
    <property type="nucleotide sequence ID" value="XM_033733904.1"/>
</dbReference>
<feature type="region of interest" description="Disordered" evidence="1">
    <location>
        <begin position="49"/>
        <end position="98"/>
    </location>
</feature>
<organism evidence="3 4">
    <name type="scientific">Neohortaea acidophila</name>
    <dbReference type="NCBI Taxonomy" id="245834"/>
    <lineage>
        <taxon>Eukaryota</taxon>
        <taxon>Fungi</taxon>
        <taxon>Dikarya</taxon>
        <taxon>Ascomycota</taxon>
        <taxon>Pezizomycotina</taxon>
        <taxon>Dothideomycetes</taxon>
        <taxon>Dothideomycetidae</taxon>
        <taxon>Mycosphaerellales</taxon>
        <taxon>Teratosphaeriaceae</taxon>
        <taxon>Neohortaea</taxon>
    </lineage>
</organism>
<evidence type="ECO:0000313" key="4">
    <source>
        <dbReference type="Proteomes" id="UP000799767"/>
    </source>
</evidence>
<reference evidence="3" key="1">
    <citation type="journal article" date="2020" name="Stud. Mycol.">
        <title>101 Dothideomycetes genomes: a test case for predicting lifestyles and emergence of pathogens.</title>
        <authorList>
            <person name="Haridas S."/>
            <person name="Albert R."/>
            <person name="Binder M."/>
            <person name="Bloem J."/>
            <person name="Labutti K."/>
            <person name="Salamov A."/>
            <person name="Andreopoulos B."/>
            <person name="Baker S."/>
            <person name="Barry K."/>
            <person name="Bills G."/>
            <person name="Bluhm B."/>
            <person name="Cannon C."/>
            <person name="Castanera R."/>
            <person name="Culley D."/>
            <person name="Daum C."/>
            <person name="Ezra D."/>
            <person name="Gonzalez J."/>
            <person name="Henrissat B."/>
            <person name="Kuo A."/>
            <person name="Liang C."/>
            <person name="Lipzen A."/>
            <person name="Lutzoni F."/>
            <person name="Magnuson J."/>
            <person name="Mondo S."/>
            <person name="Nolan M."/>
            <person name="Ohm R."/>
            <person name="Pangilinan J."/>
            <person name="Park H.-J."/>
            <person name="Ramirez L."/>
            <person name="Alfaro M."/>
            <person name="Sun H."/>
            <person name="Tritt A."/>
            <person name="Yoshinaga Y."/>
            <person name="Zwiers L.-H."/>
            <person name="Turgeon B."/>
            <person name="Goodwin S."/>
            <person name="Spatafora J."/>
            <person name="Crous P."/>
            <person name="Grigoriev I."/>
        </authorList>
    </citation>
    <scope>NUCLEOTIDE SEQUENCE</scope>
    <source>
        <strain evidence="3">CBS 113389</strain>
    </source>
</reference>
<dbReference type="EMBL" id="MU001637">
    <property type="protein sequence ID" value="KAF2481657.1"/>
    <property type="molecule type" value="Genomic_DNA"/>
</dbReference>
<gene>
    <name evidence="3" type="ORF">BDY17DRAFT_299417</name>
</gene>
<dbReference type="Proteomes" id="UP000799767">
    <property type="component" value="Unassembled WGS sequence"/>
</dbReference>
<sequence>MVRLAVIGSFALFALFQGAYTAPAADVDGSVAVGEGFVLEEREPVELATKTHTAKHHHTTKAAVVGDDSTEEDKKGKKSKKSKKTKKSKKGKKTKSTGLPLTSILSTVTKVVPTVVPTILAEEA</sequence>
<protein>
    <submittedName>
        <fullName evidence="3">Uncharacterized protein</fullName>
    </submittedName>
</protein>
<evidence type="ECO:0000256" key="1">
    <source>
        <dbReference type="SAM" id="MobiDB-lite"/>
    </source>
</evidence>
<feature type="signal peptide" evidence="2">
    <location>
        <begin position="1"/>
        <end position="21"/>
    </location>
</feature>
<feature type="chain" id="PRO_5025436464" evidence="2">
    <location>
        <begin position="22"/>
        <end position="124"/>
    </location>
</feature>